<accession>W4M4I1</accession>
<evidence type="ECO:0000313" key="2">
    <source>
        <dbReference type="Proteomes" id="UP000019140"/>
    </source>
</evidence>
<protein>
    <submittedName>
        <fullName evidence="1">Uncharacterized protein</fullName>
    </submittedName>
</protein>
<dbReference type="Proteomes" id="UP000019140">
    <property type="component" value="Unassembled WGS sequence"/>
</dbReference>
<name>W4M4I1_9BACT</name>
<comment type="caution">
    <text evidence="1">The sequence shown here is derived from an EMBL/GenBank/DDBJ whole genome shotgun (WGS) entry which is preliminary data.</text>
</comment>
<reference evidence="1 2" key="1">
    <citation type="journal article" date="2014" name="Nature">
        <title>An environmental bacterial taxon with a large and distinct metabolic repertoire.</title>
        <authorList>
            <person name="Wilson M.C."/>
            <person name="Mori T."/>
            <person name="Ruckert C."/>
            <person name="Uria A.R."/>
            <person name="Helf M.J."/>
            <person name="Takada K."/>
            <person name="Gernert C."/>
            <person name="Steffens U.A."/>
            <person name="Heycke N."/>
            <person name="Schmitt S."/>
            <person name="Rinke C."/>
            <person name="Helfrich E.J."/>
            <person name="Brachmann A.O."/>
            <person name="Gurgui C."/>
            <person name="Wakimoto T."/>
            <person name="Kracht M."/>
            <person name="Crusemann M."/>
            <person name="Hentschel U."/>
            <person name="Abe I."/>
            <person name="Matsunaga S."/>
            <person name="Kalinowski J."/>
            <person name="Takeyama H."/>
            <person name="Piel J."/>
        </authorList>
    </citation>
    <scope>NUCLEOTIDE SEQUENCE [LARGE SCALE GENOMIC DNA]</scope>
    <source>
        <strain evidence="2">TSY2</strain>
    </source>
</reference>
<proteinExistence type="predicted"/>
<organism evidence="1 2">
    <name type="scientific">Candidatus Entotheonella gemina</name>
    <dbReference type="NCBI Taxonomy" id="1429439"/>
    <lineage>
        <taxon>Bacteria</taxon>
        <taxon>Pseudomonadati</taxon>
        <taxon>Nitrospinota/Tectimicrobiota group</taxon>
        <taxon>Candidatus Tectimicrobiota</taxon>
        <taxon>Candidatus Entotheonellia</taxon>
        <taxon>Candidatus Entotheonellales</taxon>
        <taxon>Candidatus Entotheonellaceae</taxon>
        <taxon>Candidatus Entotheonella</taxon>
    </lineage>
</organism>
<gene>
    <name evidence="1" type="ORF">ETSY2_28180</name>
</gene>
<sequence length="75" mass="8069">MLRRLQAGIAERGNAHMTCYNVTDLERTLAVRLGIPLYACDPALIHLGSKTGSREIFAEAGVKDARGLCGPARCV</sequence>
<dbReference type="EMBL" id="AZHX01001196">
    <property type="protein sequence ID" value="ETX04542.1"/>
    <property type="molecule type" value="Genomic_DNA"/>
</dbReference>
<dbReference type="HOGENOM" id="CLU_2664242_0_0_7"/>
<dbReference type="AlphaFoldDB" id="W4M4I1"/>
<evidence type="ECO:0000313" key="1">
    <source>
        <dbReference type="EMBL" id="ETX04542.1"/>
    </source>
</evidence>
<keyword evidence="2" id="KW-1185">Reference proteome</keyword>